<dbReference type="PANTHER" id="PTHR23419:SF8">
    <property type="entry name" value="FI09726P"/>
    <property type="match status" value="1"/>
</dbReference>
<reference evidence="2" key="1">
    <citation type="submission" date="2022-12" db="EMBL/GenBank/DDBJ databases">
        <title>New Phytohabitans aurantiacus sp. RD004123 nov., an actinomycete isolated from soil.</title>
        <authorList>
            <person name="Triningsih D.W."/>
            <person name="Harunari E."/>
            <person name="Igarashi Y."/>
        </authorList>
    </citation>
    <scope>NUCLEOTIDE SEQUENCE</scope>
    <source>
        <strain evidence="2">RD004123</strain>
    </source>
</reference>
<dbReference type="InterPro" id="IPR015867">
    <property type="entry name" value="N-reg_PII/ATP_PRibTrfase_C"/>
</dbReference>
<dbReference type="EMBL" id="BSDI01000001">
    <property type="protein sequence ID" value="GLH94883.1"/>
    <property type="molecule type" value="Genomic_DNA"/>
</dbReference>
<name>A0ABQ5QK12_9ACTN</name>
<gene>
    <name evidence="2" type="primary">cutA</name>
    <name evidence="2" type="ORF">Pa4123_01550</name>
</gene>
<dbReference type="SUPFAM" id="SSF54913">
    <property type="entry name" value="GlnB-like"/>
    <property type="match status" value="1"/>
</dbReference>
<dbReference type="InterPro" id="IPR004323">
    <property type="entry name" value="Ion_tolerance_CutA"/>
</dbReference>
<dbReference type="InterPro" id="IPR011322">
    <property type="entry name" value="N-reg_PII-like_a/b"/>
</dbReference>
<dbReference type="Pfam" id="PF03091">
    <property type="entry name" value="CutA1"/>
    <property type="match status" value="1"/>
</dbReference>
<dbReference type="RefSeq" id="WP_281891721.1">
    <property type="nucleotide sequence ID" value="NZ_BSDI01000001.1"/>
</dbReference>
<dbReference type="PANTHER" id="PTHR23419">
    <property type="entry name" value="DIVALENT CATION TOLERANCE CUTA-RELATED"/>
    <property type="match status" value="1"/>
</dbReference>
<evidence type="ECO:0000313" key="2">
    <source>
        <dbReference type="EMBL" id="GLH94883.1"/>
    </source>
</evidence>
<keyword evidence="3" id="KW-1185">Reference proteome</keyword>
<proteinExistence type="inferred from homology"/>
<comment type="similarity">
    <text evidence="1">Belongs to the CutA family.</text>
</comment>
<accession>A0ABQ5QK12</accession>
<dbReference type="Proteomes" id="UP001144280">
    <property type="component" value="Unassembled WGS sequence"/>
</dbReference>
<dbReference type="Gene3D" id="3.30.70.120">
    <property type="match status" value="1"/>
</dbReference>
<evidence type="ECO:0000313" key="3">
    <source>
        <dbReference type="Proteomes" id="UP001144280"/>
    </source>
</evidence>
<protein>
    <submittedName>
        <fullName evidence="2">Divalent cation tolerance protein</fullName>
    </submittedName>
</protein>
<organism evidence="2 3">
    <name type="scientific">Phytohabitans aurantiacus</name>
    <dbReference type="NCBI Taxonomy" id="3016789"/>
    <lineage>
        <taxon>Bacteria</taxon>
        <taxon>Bacillati</taxon>
        <taxon>Actinomycetota</taxon>
        <taxon>Actinomycetes</taxon>
        <taxon>Micromonosporales</taxon>
        <taxon>Micromonosporaceae</taxon>
    </lineage>
</organism>
<sequence length="111" mass="12109">MTEYFEVATATETREQAVALAASAVSARLAGNAQIVGPVISVYWHLGEQGQGEEYRVLLYTTGDRYPELEQLLINEHPWDKPQVTATPIVKGSAACLEWLRQSTAAAQSTS</sequence>
<evidence type="ECO:0000256" key="1">
    <source>
        <dbReference type="ARBA" id="ARBA00010169"/>
    </source>
</evidence>
<comment type="caution">
    <text evidence="2">The sequence shown here is derived from an EMBL/GenBank/DDBJ whole genome shotgun (WGS) entry which is preliminary data.</text>
</comment>